<evidence type="ECO:0000313" key="2">
    <source>
        <dbReference type="Proteomes" id="UP001432062"/>
    </source>
</evidence>
<evidence type="ECO:0008006" key="3">
    <source>
        <dbReference type="Google" id="ProtNLM"/>
    </source>
</evidence>
<reference evidence="1" key="1">
    <citation type="submission" date="2022-10" db="EMBL/GenBank/DDBJ databases">
        <title>The complete genomes of actinobacterial strains from the NBC collection.</title>
        <authorList>
            <person name="Joergensen T.S."/>
            <person name="Alvarez Arevalo M."/>
            <person name="Sterndorff E.B."/>
            <person name="Faurdal D."/>
            <person name="Vuksanovic O."/>
            <person name="Mourched A.-S."/>
            <person name="Charusanti P."/>
            <person name="Shaw S."/>
            <person name="Blin K."/>
            <person name="Weber T."/>
        </authorList>
    </citation>
    <scope>NUCLEOTIDE SEQUENCE</scope>
    <source>
        <strain evidence="1">NBC_01482</strain>
    </source>
</reference>
<sequence length="180" mass="19390">MSTSRMESGSYLAAQDFAATQDALARCRRYRKDNGLYGVVDPGLGRILLEVGAVGAVVMPAELGKRVRAYLLANYGRTGPIIAHPRSSRWSFLTGPTDNSYLDMTLFPELFRVCTSVALPGTRIVLPSPTDELSGYRIWIAPPEGDYRPELGDVIAATRTCAHSGGRSVVKGVVKGSVAE</sequence>
<dbReference type="RefSeq" id="WP_327094833.1">
    <property type="nucleotide sequence ID" value="NZ_CP109149.1"/>
</dbReference>
<organism evidence="1 2">
    <name type="scientific">Nocardia vinacea</name>
    <dbReference type="NCBI Taxonomy" id="96468"/>
    <lineage>
        <taxon>Bacteria</taxon>
        <taxon>Bacillati</taxon>
        <taxon>Actinomycetota</taxon>
        <taxon>Actinomycetes</taxon>
        <taxon>Mycobacteriales</taxon>
        <taxon>Nocardiaceae</taxon>
        <taxon>Nocardia</taxon>
    </lineage>
</organism>
<protein>
    <recommendedName>
        <fullName evidence="3">DNA-directed RNA polymerase subunit beta</fullName>
    </recommendedName>
</protein>
<keyword evidence="2" id="KW-1185">Reference proteome</keyword>
<evidence type="ECO:0000313" key="1">
    <source>
        <dbReference type="EMBL" id="WUV50138.1"/>
    </source>
</evidence>
<proteinExistence type="predicted"/>
<accession>A0ABZ1Z3S5</accession>
<dbReference type="EMBL" id="CP109441">
    <property type="protein sequence ID" value="WUV50138.1"/>
    <property type="molecule type" value="Genomic_DNA"/>
</dbReference>
<name>A0ABZ1Z3S5_9NOCA</name>
<gene>
    <name evidence="1" type="ORF">OG563_19275</name>
</gene>
<dbReference type="Proteomes" id="UP001432062">
    <property type="component" value="Chromosome"/>
</dbReference>